<dbReference type="Gene3D" id="3.30.300.30">
    <property type="match status" value="1"/>
</dbReference>
<comment type="caution">
    <text evidence="3">The sequence shown here is derived from an EMBL/GenBank/DDBJ whole genome shotgun (WGS) entry which is preliminary data.</text>
</comment>
<dbReference type="InterPro" id="IPR000873">
    <property type="entry name" value="AMP-dep_synth/lig_dom"/>
</dbReference>
<evidence type="ECO:0000313" key="3">
    <source>
        <dbReference type="EMBL" id="MFD0947844.1"/>
    </source>
</evidence>
<evidence type="ECO:0000259" key="1">
    <source>
        <dbReference type="Pfam" id="PF00501"/>
    </source>
</evidence>
<dbReference type="InterPro" id="IPR050237">
    <property type="entry name" value="ATP-dep_AMP-bd_enzyme"/>
</dbReference>
<dbReference type="RefSeq" id="WP_264945595.1">
    <property type="nucleotide sequence ID" value="NZ_JAPDRA010000009.1"/>
</dbReference>
<dbReference type="InterPro" id="IPR045851">
    <property type="entry name" value="AMP-bd_C_sf"/>
</dbReference>
<sequence>MRSIDYFDRGHDLDPSRACLIDAASGERLSFAEVKLLTERIATAMYANGFENQQPVALYGPNSAAIMVALLAMWRANGKWIPVNTRNAIDANAGYLNYVRCGWMFYHSSMEADVAELKARVPGLRHFVCLDRRNGADPSLEEFIAPFPQGDLPDFSDPFGRMDEIVGIFPTGGTTGPSKGVNVTNLGWGTMLETLSDAVGGRTSDPVSLVVAPATHAAGPVALGTMILGATQVILPGFDAEKVLAAIEEYRVTHMYLPPTALYGLLGSPDLGRRDTSSLAIFILVGSAVSPEKLRQAVEVFGPCMCQAYGQVESPMITTWLPPEVVAAAAAGDHPGRLASCGRPTRSVQVGIMDDEGHLLPPGERGEIVVRGVLVSKEYFEMPEATAEARAFGWHHTGDVAFRDADGYLYIVDRKKDMVVTGGFNVFTAEVEAAVTELAQVRECAVIGVPHDKWGESVHAIVVADGIGEAEIIAHARERLGGVKAPKSVAFVDEIPRTPAGKMDKKALRAQHWGDAARMVN</sequence>
<dbReference type="PROSITE" id="PS00455">
    <property type="entry name" value="AMP_BINDING"/>
    <property type="match status" value="1"/>
</dbReference>
<dbReference type="Pfam" id="PF00501">
    <property type="entry name" value="AMP-binding"/>
    <property type="match status" value="1"/>
</dbReference>
<dbReference type="Pfam" id="PF13193">
    <property type="entry name" value="AMP-binding_C"/>
    <property type="match status" value="1"/>
</dbReference>
<evidence type="ECO:0000259" key="2">
    <source>
        <dbReference type="Pfam" id="PF13193"/>
    </source>
</evidence>
<dbReference type="PANTHER" id="PTHR43767">
    <property type="entry name" value="LONG-CHAIN-FATTY-ACID--COA LIGASE"/>
    <property type="match status" value="1"/>
</dbReference>
<dbReference type="Gene3D" id="3.40.50.12780">
    <property type="entry name" value="N-terminal domain of ligase-like"/>
    <property type="match status" value="1"/>
</dbReference>
<organism evidence="3 4">
    <name type="scientific">Sphingomonas canadensis</name>
    <dbReference type="NCBI Taxonomy" id="1219257"/>
    <lineage>
        <taxon>Bacteria</taxon>
        <taxon>Pseudomonadati</taxon>
        <taxon>Pseudomonadota</taxon>
        <taxon>Alphaproteobacteria</taxon>
        <taxon>Sphingomonadales</taxon>
        <taxon>Sphingomonadaceae</taxon>
        <taxon>Sphingomonas</taxon>
    </lineage>
</organism>
<dbReference type="SUPFAM" id="SSF56801">
    <property type="entry name" value="Acetyl-CoA synthetase-like"/>
    <property type="match status" value="1"/>
</dbReference>
<feature type="domain" description="AMP-dependent synthetase/ligase" evidence="1">
    <location>
        <begin position="14"/>
        <end position="380"/>
    </location>
</feature>
<gene>
    <name evidence="3" type="ORF">ACFQ1E_15990</name>
</gene>
<accession>A0ABW3HET2</accession>
<dbReference type="InterPro" id="IPR020845">
    <property type="entry name" value="AMP-binding_CS"/>
</dbReference>
<dbReference type="Proteomes" id="UP001596977">
    <property type="component" value="Unassembled WGS sequence"/>
</dbReference>
<reference evidence="4" key="1">
    <citation type="journal article" date="2019" name="Int. J. Syst. Evol. Microbiol.">
        <title>The Global Catalogue of Microorganisms (GCM) 10K type strain sequencing project: providing services to taxonomists for standard genome sequencing and annotation.</title>
        <authorList>
            <consortium name="The Broad Institute Genomics Platform"/>
            <consortium name="The Broad Institute Genome Sequencing Center for Infectious Disease"/>
            <person name="Wu L."/>
            <person name="Ma J."/>
        </authorList>
    </citation>
    <scope>NUCLEOTIDE SEQUENCE [LARGE SCALE GENOMIC DNA]</scope>
    <source>
        <strain evidence="4">CCUG 62982</strain>
    </source>
</reference>
<feature type="domain" description="AMP-binding enzyme C-terminal" evidence="2">
    <location>
        <begin position="430"/>
        <end position="502"/>
    </location>
</feature>
<dbReference type="EMBL" id="JBHTJG010000009">
    <property type="protein sequence ID" value="MFD0947844.1"/>
    <property type="molecule type" value="Genomic_DNA"/>
</dbReference>
<keyword evidence="4" id="KW-1185">Reference proteome</keyword>
<protein>
    <submittedName>
        <fullName evidence="3">AMP-binding protein</fullName>
    </submittedName>
</protein>
<dbReference type="InterPro" id="IPR025110">
    <property type="entry name" value="AMP-bd_C"/>
</dbReference>
<dbReference type="PANTHER" id="PTHR43767:SF7">
    <property type="entry name" value="MEDIUM_LONG-CHAIN-FATTY-ACID--COA LIGASE FADD8"/>
    <property type="match status" value="1"/>
</dbReference>
<evidence type="ECO:0000313" key="4">
    <source>
        <dbReference type="Proteomes" id="UP001596977"/>
    </source>
</evidence>
<name>A0ABW3HET2_9SPHN</name>
<proteinExistence type="predicted"/>
<dbReference type="InterPro" id="IPR042099">
    <property type="entry name" value="ANL_N_sf"/>
</dbReference>